<dbReference type="SUPFAM" id="SSF55811">
    <property type="entry name" value="Nudix"/>
    <property type="match status" value="1"/>
</dbReference>
<dbReference type="EMBL" id="MRVG01000001">
    <property type="protein sequence ID" value="PMB72874.1"/>
    <property type="molecule type" value="Genomic_DNA"/>
</dbReference>
<dbReference type="PANTHER" id="PTHR11839">
    <property type="entry name" value="UDP/ADP-SUGAR PYROPHOSPHATASE"/>
    <property type="match status" value="1"/>
</dbReference>
<dbReference type="AlphaFoldDB" id="A0A2N6P046"/>
<dbReference type="Gene3D" id="3.90.79.10">
    <property type="entry name" value="Nucleoside Triphosphate Pyrophosphohydrolase"/>
    <property type="match status" value="1"/>
</dbReference>
<evidence type="ECO:0000256" key="2">
    <source>
        <dbReference type="ARBA" id="ARBA00022801"/>
    </source>
</evidence>
<gene>
    <name evidence="3" type="primary">NUDT14</name>
    <name evidence="3" type="ORF">BM221_000291</name>
</gene>
<dbReference type="GO" id="GO:0019693">
    <property type="term" value="P:ribose phosphate metabolic process"/>
    <property type="evidence" value="ECO:0007669"/>
    <property type="project" value="TreeGrafter"/>
</dbReference>
<evidence type="ECO:0000313" key="3">
    <source>
        <dbReference type="EMBL" id="PMB72874.1"/>
    </source>
</evidence>
<dbReference type="Proteomes" id="UP000235728">
    <property type="component" value="Unassembled WGS sequence"/>
</dbReference>
<name>A0A2N6P046_BEABA</name>
<keyword evidence="2 3" id="KW-0378">Hydrolase</keyword>
<dbReference type="GO" id="GO:0080041">
    <property type="term" value="F:ADP-ribose pyrophosphohydrolase activity"/>
    <property type="evidence" value="ECO:0007669"/>
    <property type="project" value="TreeGrafter"/>
</dbReference>
<dbReference type="GO" id="GO:0006753">
    <property type="term" value="P:nucleoside phosphate metabolic process"/>
    <property type="evidence" value="ECO:0007669"/>
    <property type="project" value="TreeGrafter"/>
</dbReference>
<comment type="caution">
    <text evidence="3">The sequence shown here is derived from an EMBL/GenBank/DDBJ whole genome shotgun (WGS) entry which is preliminary data.</text>
</comment>
<protein>
    <submittedName>
        <fullName evidence="3">Nudix hydrolase 14, chloroplastic</fullName>
    </submittedName>
</protein>
<evidence type="ECO:0000256" key="1">
    <source>
        <dbReference type="ARBA" id="ARBA00001946"/>
    </source>
</evidence>
<dbReference type="PANTHER" id="PTHR11839:SF18">
    <property type="entry name" value="NUDIX HYDROLASE DOMAIN-CONTAINING PROTEIN"/>
    <property type="match status" value="1"/>
</dbReference>
<dbReference type="GO" id="GO:0080042">
    <property type="term" value="F:ADP-glucose pyrophosphohydrolase activity"/>
    <property type="evidence" value="ECO:0007669"/>
    <property type="project" value="TreeGrafter"/>
</dbReference>
<proteinExistence type="predicted"/>
<sequence length="430" mass="45805">MSRLIQSKEGVPITLPDGLAEDQLWSFKPFTTWMSTLSRSLALQSSTDHPFHVDPYALRSVTVQAFDLFGSSRVGFVKLAAVVSNRAGETLPAAALLRGPSVAMLVMLIPDDAPPDSDERYVVFTVQPRVPAGSLGFVELPAGMVDDSGHFKGVAAQEIQEELGITIAEDELQCLSDLAAAADEQEKTGEGEGEGEGLAAAMFPSAGGCDEHVTIYSHERRIPRSELQIWSGRLTGLRDRGEKITLRIVPMREAWKAGARDAKALGALALWEGLRREGKLELLRQEHALGQRPDARVPEVLERVGKDLDELVVLELGLRVLVLGRGDVDGDVHHAQVGVAEARVVEHDGRRLGDDADVARLLAQLAQGGLLGRLAGVDEARGDLERHAVNGRAVLALQHNVLGAGGGVVEDGDDADAVNGARGGALATLG</sequence>
<dbReference type="CDD" id="cd03424">
    <property type="entry name" value="NUDIX_ADPRase_Nudt5_UGPPase_Nudt14"/>
    <property type="match status" value="1"/>
</dbReference>
<comment type="cofactor">
    <cofactor evidence="1">
        <name>Mg(2+)</name>
        <dbReference type="ChEBI" id="CHEBI:18420"/>
    </cofactor>
</comment>
<reference evidence="3 4" key="1">
    <citation type="journal article" date="2016" name="Appl. Microbiol. Biotechnol.">
        <title>Characterization of T-DNA insertion mutants with decreased virulence in the entomopathogenic fungus Beauveria bassiana JEF-007.</title>
        <authorList>
            <person name="Kim S."/>
            <person name="Lee S.J."/>
            <person name="Nai Y.S."/>
            <person name="Yu J.S."/>
            <person name="Lee M.R."/>
            <person name="Yang Y.T."/>
            <person name="Kim J.S."/>
        </authorList>
    </citation>
    <scope>NUCLEOTIDE SEQUENCE [LARGE SCALE GENOMIC DNA]</scope>
    <source>
        <strain evidence="3 4">JEF-007</strain>
    </source>
</reference>
<evidence type="ECO:0000313" key="4">
    <source>
        <dbReference type="Proteomes" id="UP000235728"/>
    </source>
</evidence>
<accession>A0A2N6P046</accession>
<dbReference type="InterPro" id="IPR015797">
    <property type="entry name" value="NUDIX_hydrolase-like_dom_sf"/>
</dbReference>
<organism evidence="3 4">
    <name type="scientific">Beauveria bassiana</name>
    <name type="common">White muscardine disease fungus</name>
    <name type="synonym">Tritirachium shiotae</name>
    <dbReference type="NCBI Taxonomy" id="176275"/>
    <lineage>
        <taxon>Eukaryota</taxon>
        <taxon>Fungi</taxon>
        <taxon>Dikarya</taxon>
        <taxon>Ascomycota</taxon>
        <taxon>Pezizomycotina</taxon>
        <taxon>Sordariomycetes</taxon>
        <taxon>Hypocreomycetidae</taxon>
        <taxon>Hypocreales</taxon>
        <taxon>Cordycipitaceae</taxon>
        <taxon>Beauveria</taxon>
    </lineage>
</organism>